<dbReference type="PROSITE" id="PS51461">
    <property type="entry name" value="NC1_FIB"/>
    <property type="match status" value="1"/>
</dbReference>
<evidence type="ECO:0000313" key="5">
    <source>
        <dbReference type="EMBL" id="RMX46522.1"/>
    </source>
</evidence>
<evidence type="ECO:0000256" key="3">
    <source>
        <dbReference type="ARBA" id="ARBA00023119"/>
    </source>
</evidence>
<sequence length="143" mass="15880">MSLIFIPGNYWLDPNGGCAEDAFQAECKFSAGGQTCIYPNQLQGDNSREILKFSYEASPTQFKFLKLLSKQGVQDISHECLSNADDLTISTFNGQKITTDHPKCTSGQNEVHSIDQKDLLPLKDISTTQQKPVKFELGPVCFQ</sequence>
<dbReference type="InterPro" id="IPR000885">
    <property type="entry name" value="Fib_collagen_C"/>
</dbReference>
<protein>
    <recommendedName>
        <fullName evidence="4">Fibrillar collagen NC1 domain-containing protein</fullName>
    </recommendedName>
</protein>
<gene>
    <name evidence="5" type="ORF">pdam_00018710</name>
</gene>
<accession>A0A3M6TYQ9</accession>
<evidence type="ECO:0000256" key="1">
    <source>
        <dbReference type="ARBA" id="ARBA00004613"/>
    </source>
</evidence>
<organism evidence="5 6">
    <name type="scientific">Pocillopora damicornis</name>
    <name type="common">Cauliflower coral</name>
    <name type="synonym">Millepora damicornis</name>
    <dbReference type="NCBI Taxonomy" id="46731"/>
    <lineage>
        <taxon>Eukaryota</taxon>
        <taxon>Metazoa</taxon>
        <taxon>Cnidaria</taxon>
        <taxon>Anthozoa</taxon>
        <taxon>Hexacorallia</taxon>
        <taxon>Scleractinia</taxon>
        <taxon>Astrocoeniina</taxon>
        <taxon>Pocilloporidae</taxon>
        <taxon>Pocillopora</taxon>
    </lineage>
</organism>
<dbReference type="OrthoDB" id="8939548at2759"/>
<dbReference type="Pfam" id="PF01410">
    <property type="entry name" value="COLFI"/>
    <property type="match status" value="1"/>
</dbReference>
<dbReference type="GO" id="GO:0005576">
    <property type="term" value="C:extracellular region"/>
    <property type="evidence" value="ECO:0007669"/>
    <property type="project" value="UniProtKB-SubCell"/>
</dbReference>
<evidence type="ECO:0000313" key="6">
    <source>
        <dbReference type="Proteomes" id="UP000275408"/>
    </source>
</evidence>
<dbReference type="GO" id="GO:0005201">
    <property type="term" value="F:extracellular matrix structural constituent"/>
    <property type="evidence" value="ECO:0007669"/>
    <property type="project" value="InterPro"/>
</dbReference>
<keyword evidence="6" id="KW-1185">Reference proteome</keyword>
<feature type="domain" description="Fibrillar collagen NC1" evidence="4">
    <location>
        <begin position="1"/>
        <end position="143"/>
    </location>
</feature>
<dbReference type="AlphaFoldDB" id="A0A3M6TYQ9"/>
<proteinExistence type="predicted"/>
<comment type="subcellular location">
    <subcellularLocation>
        <location evidence="1">Secreted</location>
    </subcellularLocation>
</comment>
<evidence type="ECO:0000259" key="4">
    <source>
        <dbReference type="PROSITE" id="PS51461"/>
    </source>
</evidence>
<dbReference type="Proteomes" id="UP000275408">
    <property type="component" value="Unassembled WGS sequence"/>
</dbReference>
<dbReference type="Gene3D" id="2.60.120.1000">
    <property type="match status" value="1"/>
</dbReference>
<reference evidence="5 6" key="1">
    <citation type="journal article" date="2018" name="Sci. Rep.">
        <title>Comparative analysis of the Pocillopora damicornis genome highlights role of immune system in coral evolution.</title>
        <authorList>
            <person name="Cunning R."/>
            <person name="Bay R.A."/>
            <person name="Gillette P."/>
            <person name="Baker A.C."/>
            <person name="Traylor-Knowles N."/>
        </authorList>
    </citation>
    <scope>NUCLEOTIDE SEQUENCE [LARGE SCALE GENOMIC DNA]</scope>
    <source>
        <strain evidence="5">RSMAS</strain>
        <tissue evidence="5">Whole animal</tissue>
    </source>
</reference>
<keyword evidence="2" id="KW-0964">Secreted</keyword>
<comment type="caution">
    <text evidence="5">The sequence shown here is derived from an EMBL/GenBank/DDBJ whole genome shotgun (WGS) entry which is preliminary data.</text>
</comment>
<dbReference type="SMART" id="SM00038">
    <property type="entry name" value="COLFI"/>
    <property type="match status" value="1"/>
</dbReference>
<dbReference type="EMBL" id="RCHS01002686">
    <property type="protein sequence ID" value="RMX46522.1"/>
    <property type="molecule type" value="Genomic_DNA"/>
</dbReference>
<name>A0A3M6TYQ9_POCDA</name>
<keyword evidence="3" id="KW-0176">Collagen</keyword>
<evidence type="ECO:0000256" key="2">
    <source>
        <dbReference type="ARBA" id="ARBA00022525"/>
    </source>
</evidence>
<dbReference type="GO" id="GO:0005581">
    <property type="term" value="C:collagen trimer"/>
    <property type="evidence" value="ECO:0007669"/>
    <property type="project" value="UniProtKB-KW"/>
</dbReference>